<feature type="domain" description="EF-hand" evidence="4">
    <location>
        <begin position="16"/>
        <end position="51"/>
    </location>
</feature>
<organism evidence="5 6">
    <name type="scientific">Abeliophyllum distichum</name>
    <dbReference type="NCBI Taxonomy" id="126358"/>
    <lineage>
        <taxon>Eukaryota</taxon>
        <taxon>Viridiplantae</taxon>
        <taxon>Streptophyta</taxon>
        <taxon>Embryophyta</taxon>
        <taxon>Tracheophyta</taxon>
        <taxon>Spermatophyta</taxon>
        <taxon>Magnoliopsida</taxon>
        <taxon>eudicotyledons</taxon>
        <taxon>Gunneridae</taxon>
        <taxon>Pentapetalae</taxon>
        <taxon>asterids</taxon>
        <taxon>lamiids</taxon>
        <taxon>Lamiales</taxon>
        <taxon>Oleaceae</taxon>
        <taxon>Forsythieae</taxon>
        <taxon>Abeliophyllum</taxon>
    </lineage>
</organism>
<evidence type="ECO:0000313" key="5">
    <source>
        <dbReference type="EMBL" id="KAL2455866.1"/>
    </source>
</evidence>
<dbReference type="InterPro" id="IPR018247">
    <property type="entry name" value="EF_Hand_1_Ca_BS"/>
</dbReference>
<dbReference type="FunFam" id="1.10.238.10:FF:000001">
    <property type="entry name" value="Calmodulin 1"/>
    <property type="match status" value="1"/>
</dbReference>
<accession>A0ABD1NW80</accession>
<sequence length="171" mass="18962">MAANTDPNSKPTVYLQDLNEVQSVFNRFDANGDGKISGEELAGVLKALGSNTSREEVARMMEEIDTDKDGFINVQEFAAFFKADTDPYPSSEGEKELKEAFDLYYQNHNGLISSAELHQILTRLGEKCTEHDCVGMIKSVDSDGDGYVNFEEFKKMMTNNSGNNSQAEPPK</sequence>
<dbReference type="AlphaFoldDB" id="A0ABD1NW80"/>
<dbReference type="Proteomes" id="UP001604336">
    <property type="component" value="Unassembled WGS sequence"/>
</dbReference>
<evidence type="ECO:0000256" key="1">
    <source>
        <dbReference type="ARBA" id="ARBA00022723"/>
    </source>
</evidence>
<name>A0ABD1NW80_9LAMI</name>
<keyword evidence="2" id="KW-0677">Repeat</keyword>
<reference evidence="6" key="1">
    <citation type="submission" date="2024-07" db="EMBL/GenBank/DDBJ databases">
        <title>Two chromosome-level genome assemblies of Korean endemic species Abeliophyllum distichum and Forsythia ovata (Oleaceae).</title>
        <authorList>
            <person name="Jang H."/>
        </authorList>
    </citation>
    <scope>NUCLEOTIDE SEQUENCE [LARGE SCALE GENOMIC DNA]</scope>
</reference>
<dbReference type="InterPro" id="IPR039647">
    <property type="entry name" value="EF_hand_pair_protein_CML-like"/>
</dbReference>
<feature type="domain" description="EF-hand" evidence="4">
    <location>
        <begin position="128"/>
        <end position="163"/>
    </location>
</feature>
<dbReference type="SUPFAM" id="SSF47473">
    <property type="entry name" value="EF-hand"/>
    <property type="match status" value="1"/>
</dbReference>
<evidence type="ECO:0000256" key="3">
    <source>
        <dbReference type="ARBA" id="ARBA00022837"/>
    </source>
</evidence>
<dbReference type="InterPro" id="IPR002048">
    <property type="entry name" value="EF_hand_dom"/>
</dbReference>
<keyword evidence="1" id="KW-0479">Metal-binding</keyword>
<proteinExistence type="predicted"/>
<dbReference type="Pfam" id="PF13499">
    <property type="entry name" value="EF-hand_7"/>
    <property type="match status" value="2"/>
</dbReference>
<dbReference type="PROSITE" id="PS50222">
    <property type="entry name" value="EF_HAND_2"/>
    <property type="match status" value="4"/>
</dbReference>
<dbReference type="PANTHER" id="PTHR10891">
    <property type="entry name" value="EF-HAND CALCIUM-BINDING DOMAIN CONTAINING PROTEIN"/>
    <property type="match status" value="1"/>
</dbReference>
<evidence type="ECO:0000256" key="2">
    <source>
        <dbReference type="ARBA" id="ARBA00022737"/>
    </source>
</evidence>
<protein>
    <submittedName>
        <fullName evidence="5">Calcium-binding protein CML27</fullName>
    </submittedName>
</protein>
<dbReference type="EMBL" id="JBFOLK010000153">
    <property type="protein sequence ID" value="KAL2455866.1"/>
    <property type="molecule type" value="Genomic_DNA"/>
</dbReference>
<dbReference type="InterPro" id="IPR011992">
    <property type="entry name" value="EF-hand-dom_pair"/>
</dbReference>
<dbReference type="SMART" id="SM00054">
    <property type="entry name" value="EFh"/>
    <property type="match status" value="4"/>
</dbReference>
<feature type="domain" description="EF-hand" evidence="4">
    <location>
        <begin position="92"/>
        <end position="127"/>
    </location>
</feature>
<gene>
    <name evidence="5" type="ORF">Adt_47067</name>
</gene>
<evidence type="ECO:0000259" key="4">
    <source>
        <dbReference type="PROSITE" id="PS50222"/>
    </source>
</evidence>
<dbReference type="Gene3D" id="1.10.238.10">
    <property type="entry name" value="EF-hand"/>
    <property type="match status" value="2"/>
</dbReference>
<dbReference type="GO" id="GO:0046872">
    <property type="term" value="F:metal ion binding"/>
    <property type="evidence" value="ECO:0007669"/>
    <property type="project" value="UniProtKB-KW"/>
</dbReference>
<evidence type="ECO:0000313" key="6">
    <source>
        <dbReference type="Proteomes" id="UP001604336"/>
    </source>
</evidence>
<feature type="domain" description="EF-hand" evidence="4">
    <location>
        <begin position="52"/>
        <end position="87"/>
    </location>
</feature>
<comment type="caution">
    <text evidence="5">The sequence shown here is derived from an EMBL/GenBank/DDBJ whole genome shotgun (WGS) entry which is preliminary data.</text>
</comment>
<keyword evidence="6" id="KW-1185">Reference proteome</keyword>
<dbReference type="PROSITE" id="PS00018">
    <property type="entry name" value="EF_HAND_1"/>
    <property type="match status" value="3"/>
</dbReference>
<dbReference type="CDD" id="cd00051">
    <property type="entry name" value="EFh"/>
    <property type="match status" value="2"/>
</dbReference>
<keyword evidence="3" id="KW-0106">Calcium</keyword>